<feature type="region of interest" description="Disordered" evidence="2">
    <location>
        <begin position="510"/>
        <end position="532"/>
    </location>
</feature>
<feature type="region of interest" description="Disordered" evidence="2">
    <location>
        <begin position="628"/>
        <end position="847"/>
    </location>
</feature>
<protein>
    <recommendedName>
        <fullName evidence="4">DNA replication checkpoint mediator MRC1 domain-containing protein</fullName>
    </recommendedName>
</protein>
<feature type="compositionally biased region" description="Acidic residues" evidence="2">
    <location>
        <begin position="660"/>
        <end position="674"/>
    </location>
</feature>
<evidence type="ECO:0000313" key="3">
    <source>
        <dbReference type="EMBL" id="CAE0371875.1"/>
    </source>
</evidence>
<feature type="compositionally biased region" description="Basic and acidic residues" evidence="2">
    <location>
        <begin position="479"/>
        <end position="489"/>
    </location>
</feature>
<reference evidence="3" key="1">
    <citation type="submission" date="2021-01" db="EMBL/GenBank/DDBJ databases">
        <authorList>
            <person name="Corre E."/>
            <person name="Pelletier E."/>
            <person name="Niang G."/>
            <person name="Scheremetjew M."/>
            <person name="Finn R."/>
            <person name="Kale V."/>
            <person name="Holt S."/>
            <person name="Cochrane G."/>
            <person name="Meng A."/>
            <person name="Brown T."/>
            <person name="Cohen L."/>
        </authorList>
    </citation>
    <scope>NUCLEOTIDE SEQUENCE</scope>
    <source>
        <strain evidence="3">CCMP1510</strain>
    </source>
</reference>
<evidence type="ECO:0000256" key="1">
    <source>
        <dbReference type="SAM" id="Coils"/>
    </source>
</evidence>
<feature type="region of interest" description="Disordered" evidence="2">
    <location>
        <begin position="1"/>
        <end position="94"/>
    </location>
</feature>
<feature type="region of interest" description="Disordered" evidence="2">
    <location>
        <begin position="413"/>
        <end position="489"/>
    </location>
</feature>
<evidence type="ECO:0000256" key="2">
    <source>
        <dbReference type="SAM" id="MobiDB-lite"/>
    </source>
</evidence>
<keyword evidence="1" id="KW-0175">Coiled coil</keyword>
<dbReference type="AlphaFoldDB" id="A0A7S3K3Z9"/>
<feature type="compositionally biased region" description="Polar residues" evidence="2">
    <location>
        <begin position="799"/>
        <end position="817"/>
    </location>
</feature>
<accession>A0A7S3K3Z9</accession>
<feature type="region of interest" description="Disordered" evidence="2">
    <location>
        <begin position="872"/>
        <end position="893"/>
    </location>
</feature>
<feature type="compositionally biased region" description="Low complexity" evidence="2">
    <location>
        <begin position="823"/>
        <end position="837"/>
    </location>
</feature>
<feature type="compositionally biased region" description="Acidic residues" evidence="2">
    <location>
        <begin position="20"/>
        <end position="36"/>
    </location>
</feature>
<evidence type="ECO:0008006" key="4">
    <source>
        <dbReference type="Google" id="ProtNLM"/>
    </source>
</evidence>
<feature type="compositionally biased region" description="Polar residues" evidence="2">
    <location>
        <begin position="872"/>
        <end position="888"/>
    </location>
</feature>
<feature type="compositionally biased region" description="Basic residues" evidence="2">
    <location>
        <begin position="41"/>
        <end position="59"/>
    </location>
</feature>
<feature type="compositionally biased region" description="Basic residues" evidence="2">
    <location>
        <begin position="71"/>
        <end position="86"/>
    </location>
</feature>
<feature type="region of interest" description="Disordered" evidence="2">
    <location>
        <begin position="101"/>
        <end position="120"/>
    </location>
</feature>
<feature type="compositionally biased region" description="Basic and acidic residues" evidence="2">
    <location>
        <begin position="749"/>
        <end position="774"/>
    </location>
</feature>
<feature type="region of interest" description="Disordered" evidence="2">
    <location>
        <begin position="905"/>
        <end position="949"/>
    </location>
</feature>
<feature type="compositionally biased region" description="Acidic residues" evidence="2">
    <location>
        <begin position="701"/>
        <end position="713"/>
    </location>
</feature>
<feature type="compositionally biased region" description="Basic and acidic residues" evidence="2">
    <location>
        <begin position="60"/>
        <end position="70"/>
    </location>
</feature>
<feature type="coiled-coil region" evidence="1">
    <location>
        <begin position="149"/>
        <end position="179"/>
    </location>
</feature>
<name>A0A7S3K3Z9_9STRA</name>
<proteinExistence type="predicted"/>
<feature type="compositionally biased region" description="Basic residues" evidence="2">
    <location>
        <begin position="738"/>
        <end position="748"/>
    </location>
</feature>
<sequence>MQDKDEYMEDAPSPVALFDKEEEDQEPQAMEEDSFEDAIGKKSKTKSTKKKSKKKKQKNKDKETDMPGEGKKKKKRRKLKKRKKEKSKNEDVSEIVDAALTKLQEEAPKSKINQATPEELEAERIAQAEIEERRAILRELQTDDQGLKAQATARRLALAEKIKQRLRAEEEAKARAARLQLIHDDDSDSDLEIEIIGAPTTEEKQQQLNSHQYSTTQHKTKKAFINPRKALGLQLKQRVRRSCLEHFTKHAALGTTDPDAYFRHLQALEAQRCLKMKNTSHLTPADEELSTEFATRCHQEENHIATTTTQQVSNIANEQVPAEEYDELDSDTEGLFTDTKSQSLKFTPASGIIDCNDSQSHDEIEKLPNIELNQSQPSEIIEKCALVNKEDRALCNENLFDDSQPLEFTFPASASLHFPDSPPDEEAQENHEQQQKQQQVPRVIESVAHQESVAEESSAIDKSGNTFKDNQEETQGESKQVKSDRAAAYRAMLERDAQAAKNKHWALDAEAEESDDEFDGQRGLGDFGFGVPEIATKKDDKEKEDLVATAEDFEAIVDELSDDEKGDEDAAETLNFAYAKQREREEMAEMLRSVREGFDARGRGLGDRAATTTLGKLVELDAKAKREAKRLGLDDDADDDDNDVVGTNDEEGKPKSDADAANDQEEEEVDEEAAFAEMISNEIKQRHLGAAALRRKRRELEEDSSDDDDDEPESSQQLPPAEDSDEEIEREAEARSKAWAKRVKRRRQLEKAEAQRRARDPRDVAKSLLDRDENSQFILGILQRDSREDSVSGFGDFYTKTNNPRAPSRNSSLQNDDPTLFESSSSSLPQTSSNTGSQRRNEFNSSSRIGPRAASFFRSNSLLADAAGPIASSSTYRHQPQKGPSASASGRLVTSHRPAVVFDVSSNSNSAFPNDHPHPNKRKATPPIRRLDPNIHRKPCHSNRDNKKPRFDATASIWSHVAVNRFG</sequence>
<organism evidence="3">
    <name type="scientific">Aureoumbra lagunensis</name>
    <dbReference type="NCBI Taxonomy" id="44058"/>
    <lineage>
        <taxon>Eukaryota</taxon>
        <taxon>Sar</taxon>
        <taxon>Stramenopiles</taxon>
        <taxon>Ochrophyta</taxon>
        <taxon>Pelagophyceae</taxon>
        <taxon>Pelagomonadales</taxon>
        <taxon>Aureoumbra</taxon>
    </lineage>
</organism>
<gene>
    <name evidence="3" type="ORF">ALAG00032_LOCUS12657</name>
</gene>
<feature type="compositionally biased region" description="Acidic residues" evidence="2">
    <location>
        <begin position="634"/>
        <end position="643"/>
    </location>
</feature>
<dbReference type="EMBL" id="HBIJ01019303">
    <property type="protein sequence ID" value="CAE0371875.1"/>
    <property type="molecule type" value="Transcribed_RNA"/>
</dbReference>